<dbReference type="EMBL" id="FOGW01000008">
    <property type="protein sequence ID" value="SER71881.1"/>
    <property type="molecule type" value="Genomic_DNA"/>
</dbReference>
<feature type="transmembrane region" description="Helical" evidence="7">
    <location>
        <begin position="12"/>
        <end position="31"/>
    </location>
</feature>
<dbReference type="PANTHER" id="PTHR43549:SF3">
    <property type="entry name" value="MULTIDRUG RESISTANCE PROTEIN YPNP-RELATED"/>
    <property type="match status" value="1"/>
</dbReference>
<feature type="transmembrane region" description="Helical" evidence="7">
    <location>
        <begin position="195"/>
        <end position="217"/>
    </location>
</feature>
<feature type="transmembrane region" description="Helical" evidence="7">
    <location>
        <begin position="139"/>
        <end position="163"/>
    </location>
</feature>
<keyword evidence="6 7" id="KW-0472">Membrane</keyword>
<dbReference type="CDD" id="cd13138">
    <property type="entry name" value="MATE_yoeA_like"/>
    <property type="match status" value="1"/>
</dbReference>
<dbReference type="RefSeq" id="WP_022747657.1">
    <property type="nucleotide sequence ID" value="NZ_FOGW01000008.1"/>
</dbReference>
<gene>
    <name evidence="8" type="ORF">SAMN02910429_00874</name>
</gene>
<evidence type="ECO:0000313" key="8">
    <source>
        <dbReference type="EMBL" id="SER71881.1"/>
    </source>
</evidence>
<feature type="transmembrane region" description="Helical" evidence="7">
    <location>
        <begin position="285"/>
        <end position="302"/>
    </location>
</feature>
<dbReference type="GO" id="GO:0042910">
    <property type="term" value="F:xenobiotic transmembrane transporter activity"/>
    <property type="evidence" value="ECO:0007669"/>
    <property type="project" value="InterPro"/>
</dbReference>
<evidence type="ECO:0000256" key="7">
    <source>
        <dbReference type="SAM" id="Phobius"/>
    </source>
</evidence>
<dbReference type="OrthoDB" id="9776324at2"/>
<keyword evidence="5 7" id="KW-1133">Transmembrane helix</keyword>
<keyword evidence="3" id="KW-1003">Cell membrane</keyword>
<dbReference type="PANTHER" id="PTHR43549">
    <property type="entry name" value="MULTIDRUG RESISTANCE PROTEIN YPNP-RELATED"/>
    <property type="match status" value="1"/>
</dbReference>
<comment type="subcellular location">
    <subcellularLocation>
        <location evidence="1">Cell membrane</location>
        <topology evidence="1">Multi-pass membrane protein</topology>
    </subcellularLocation>
</comment>
<evidence type="ECO:0000313" key="9">
    <source>
        <dbReference type="Proteomes" id="UP000182471"/>
    </source>
</evidence>
<evidence type="ECO:0000256" key="2">
    <source>
        <dbReference type="ARBA" id="ARBA00022448"/>
    </source>
</evidence>
<keyword evidence="2" id="KW-0813">Transport</keyword>
<dbReference type="InterPro" id="IPR052031">
    <property type="entry name" value="Membrane_Transporter-Flippase"/>
</dbReference>
<keyword evidence="9" id="KW-1185">Reference proteome</keyword>
<feature type="transmembrane region" description="Helical" evidence="7">
    <location>
        <begin position="238"/>
        <end position="262"/>
    </location>
</feature>
<proteinExistence type="predicted"/>
<dbReference type="PIRSF" id="PIRSF006603">
    <property type="entry name" value="DinF"/>
    <property type="match status" value="1"/>
</dbReference>
<sequence length="454" mass="49478">MEVNKKNDITTGVIWKQILIFFFPILIGAFFQTLYNTVDASIVGRSAGARALASVGGSSGQILNFVFTFFMGLATGATVIIAQYFGAKEYDRVDDALHTAYTFAVVGGLALGAIGFFAVKPFLVLLRTPDNLMANSVLYVRTLFVGLVFTLIYNIGSGILRAIGDSKRPLYILIACCGLNIALDVLFVVKLKLGVFGAGLATDISQAFSAFLITYLLMKKTPNMKLSMKRMHINFNTLGLILKIGLPTAIAGSMFSVSNMIVQTSLNQMGVSVVAAWTAYGRVDALWWMVNQAFSVSITTFVGQNYGAGLPDRIKKATRQVIFMEVCTGIVLSIGFITLAPVLLRMFADGGKVIEVGVSISKILAPFYSVFAIAEILSATLRAENYVMVSTIANLLGICAFRAVWVKFIVPGGSLQEILSCYPISWTLVSILVLIYFLIMQPRILKKIYHNDNR</sequence>
<keyword evidence="4 7" id="KW-0812">Transmembrane</keyword>
<feature type="transmembrane region" description="Helical" evidence="7">
    <location>
        <begin position="99"/>
        <end position="119"/>
    </location>
</feature>
<evidence type="ECO:0000256" key="3">
    <source>
        <dbReference type="ARBA" id="ARBA00022475"/>
    </source>
</evidence>
<evidence type="ECO:0000256" key="5">
    <source>
        <dbReference type="ARBA" id="ARBA00022989"/>
    </source>
</evidence>
<feature type="transmembrane region" description="Helical" evidence="7">
    <location>
        <begin position="322"/>
        <end position="344"/>
    </location>
</feature>
<dbReference type="NCBIfam" id="TIGR00797">
    <property type="entry name" value="matE"/>
    <property type="match status" value="1"/>
</dbReference>
<dbReference type="GO" id="GO:0005886">
    <property type="term" value="C:plasma membrane"/>
    <property type="evidence" value="ECO:0007669"/>
    <property type="project" value="UniProtKB-SubCell"/>
</dbReference>
<accession>A0A1H9RGD2</accession>
<dbReference type="Pfam" id="PF01554">
    <property type="entry name" value="MatE"/>
    <property type="match status" value="2"/>
</dbReference>
<dbReference type="InterPro" id="IPR048279">
    <property type="entry name" value="MdtK-like"/>
</dbReference>
<evidence type="ECO:0000256" key="1">
    <source>
        <dbReference type="ARBA" id="ARBA00004651"/>
    </source>
</evidence>
<dbReference type="GO" id="GO:0015297">
    <property type="term" value="F:antiporter activity"/>
    <property type="evidence" value="ECO:0007669"/>
    <property type="project" value="InterPro"/>
</dbReference>
<feature type="transmembrane region" description="Helical" evidence="7">
    <location>
        <begin position="356"/>
        <end position="374"/>
    </location>
</feature>
<dbReference type="Proteomes" id="UP000182471">
    <property type="component" value="Unassembled WGS sequence"/>
</dbReference>
<organism evidence="8 9">
    <name type="scientific">Lachnobacterium bovis</name>
    <dbReference type="NCBI Taxonomy" id="140626"/>
    <lineage>
        <taxon>Bacteria</taxon>
        <taxon>Bacillati</taxon>
        <taxon>Bacillota</taxon>
        <taxon>Clostridia</taxon>
        <taxon>Lachnospirales</taxon>
        <taxon>Lachnospiraceae</taxon>
        <taxon>Lachnobacterium</taxon>
    </lineage>
</organism>
<protein>
    <submittedName>
        <fullName evidence="8">Putative efflux protein, MATE family</fullName>
    </submittedName>
</protein>
<evidence type="ECO:0000256" key="6">
    <source>
        <dbReference type="ARBA" id="ARBA00023136"/>
    </source>
</evidence>
<dbReference type="InterPro" id="IPR002528">
    <property type="entry name" value="MATE_fam"/>
</dbReference>
<name>A0A1H9RGD2_9FIRM</name>
<feature type="transmembrane region" description="Helical" evidence="7">
    <location>
        <begin position="62"/>
        <end position="87"/>
    </location>
</feature>
<dbReference type="AlphaFoldDB" id="A0A1H9RGD2"/>
<feature type="transmembrane region" description="Helical" evidence="7">
    <location>
        <begin position="422"/>
        <end position="439"/>
    </location>
</feature>
<reference evidence="9" key="1">
    <citation type="submission" date="2016-10" db="EMBL/GenBank/DDBJ databases">
        <authorList>
            <person name="Varghese N."/>
            <person name="Submissions S."/>
        </authorList>
    </citation>
    <scope>NUCLEOTIDE SEQUENCE [LARGE SCALE GENOMIC DNA]</scope>
    <source>
        <strain evidence="9">S1b</strain>
    </source>
</reference>
<evidence type="ECO:0000256" key="4">
    <source>
        <dbReference type="ARBA" id="ARBA00022692"/>
    </source>
</evidence>
<feature type="transmembrane region" description="Helical" evidence="7">
    <location>
        <begin position="170"/>
        <end position="189"/>
    </location>
</feature>
<feature type="transmembrane region" description="Helical" evidence="7">
    <location>
        <begin position="386"/>
        <end position="410"/>
    </location>
</feature>